<keyword evidence="1" id="KW-0678">Repressor</keyword>
<dbReference type="Proteomes" id="UP000284051">
    <property type="component" value="Unassembled WGS sequence"/>
</dbReference>
<dbReference type="SUPFAM" id="SSF47413">
    <property type="entry name" value="lambda repressor-like DNA-binding domains"/>
    <property type="match status" value="1"/>
</dbReference>
<keyword evidence="4" id="KW-0804">Transcription</keyword>
<dbReference type="Gene3D" id="1.10.260.40">
    <property type="entry name" value="lambda repressor-like DNA-binding domains"/>
    <property type="match status" value="1"/>
</dbReference>
<evidence type="ECO:0000313" key="7">
    <source>
        <dbReference type="EMBL" id="RHG27266.1"/>
    </source>
</evidence>
<evidence type="ECO:0000256" key="3">
    <source>
        <dbReference type="ARBA" id="ARBA00023125"/>
    </source>
</evidence>
<dbReference type="GO" id="GO:0000976">
    <property type="term" value="F:transcription cis-regulatory region binding"/>
    <property type="evidence" value="ECO:0007669"/>
    <property type="project" value="TreeGrafter"/>
</dbReference>
<sequence>MATLKDVAKETGLTVSTVSRVLNNRGYISEETRKKVYEAMKKFNYRPNEVARSLSKQTTNTIGVIMPHIRHPYFAELISNLESQAYHYDHKILLFNSQEKNEKEWEYMEMCTSNRVAGVILCSGTVGVEKFTGLNVPLITIERYLENGTAEVECDNEQGGRLAAQHLIDCGCKHLIHISGVHETAMPADARAVGFRAVCEKQGISYKIADTTAFEYNHLEYHQILEKLLKENPDTDGIFASSDLIAAQLLQVCHNLNIDVPSQMKIVGFDDVNIASLTTPPITTIHQPIKEMAKMAVELLVRSGNGELVPNRTTLPVSLVVRETT</sequence>
<dbReference type="SUPFAM" id="SSF53822">
    <property type="entry name" value="Periplasmic binding protein-like I"/>
    <property type="match status" value="1"/>
</dbReference>
<dbReference type="PROSITE" id="PS50943">
    <property type="entry name" value="HTH_CROC1"/>
    <property type="match status" value="1"/>
</dbReference>
<organism evidence="7 8">
    <name type="scientific">Roseburia intestinalis</name>
    <dbReference type="NCBI Taxonomy" id="166486"/>
    <lineage>
        <taxon>Bacteria</taxon>
        <taxon>Bacillati</taxon>
        <taxon>Bacillota</taxon>
        <taxon>Clostridia</taxon>
        <taxon>Lachnospirales</taxon>
        <taxon>Lachnospiraceae</taxon>
        <taxon>Roseburia</taxon>
    </lineage>
</organism>
<dbReference type="EMBL" id="QRID01000012">
    <property type="protein sequence ID" value="RHG27266.1"/>
    <property type="molecule type" value="Genomic_DNA"/>
</dbReference>
<dbReference type="InterPro" id="IPR028082">
    <property type="entry name" value="Peripla_BP_I"/>
</dbReference>
<proteinExistence type="predicted"/>
<dbReference type="PANTHER" id="PTHR30146">
    <property type="entry name" value="LACI-RELATED TRANSCRIPTIONAL REPRESSOR"/>
    <property type="match status" value="1"/>
</dbReference>
<feature type="domain" description="HTH cro/C1-type" evidence="6">
    <location>
        <begin position="3"/>
        <end position="50"/>
    </location>
</feature>
<dbReference type="Gene3D" id="3.40.50.2300">
    <property type="match status" value="2"/>
</dbReference>
<protein>
    <submittedName>
        <fullName evidence="7">LacI family transcriptional regulator</fullName>
    </submittedName>
</protein>
<dbReference type="Pfam" id="PF13377">
    <property type="entry name" value="Peripla_BP_3"/>
    <property type="match status" value="1"/>
</dbReference>
<dbReference type="InterPro" id="IPR046335">
    <property type="entry name" value="LacI/GalR-like_sensor"/>
</dbReference>
<gene>
    <name evidence="7" type="ORF">DW264_12625</name>
</gene>
<dbReference type="InterPro" id="IPR001387">
    <property type="entry name" value="Cro/C1-type_HTH"/>
</dbReference>
<accession>A0A414SZA5</accession>
<evidence type="ECO:0000313" key="8">
    <source>
        <dbReference type="Proteomes" id="UP000284051"/>
    </source>
</evidence>
<keyword evidence="2" id="KW-0805">Transcription regulation</keyword>
<name>A0A414SZA5_9FIRM</name>
<keyword evidence="3" id="KW-0238">DNA-binding</keyword>
<comment type="caution">
    <text evidence="7">The sequence shown here is derived from an EMBL/GenBank/DDBJ whole genome shotgun (WGS) entry which is preliminary data.</text>
</comment>
<dbReference type="AlphaFoldDB" id="A0A414SZA5"/>
<dbReference type="PROSITE" id="PS50932">
    <property type="entry name" value="HTH_LACI_2"/>
    <property type="match status" value="1"/>
</dbReference>
<reference evidence="7 8" key="1">
    <citation type="submission" date="2018-08" db="EMBL/GenBank/DDBJ databases">
        <title>A genome reference for cultivated species of the human gut microbiota.</title>
        <authorList>
            <person name="Zou Y."/>
            <person name="Xue W."/>
            <person name="Luo G."/>
        </authorList>
    </citation>
    <scope>NUCLEOTIDE SEQUENCE [LARGE SCALE GENOMIC DNA]</scope>
    <source>
        <strain evidence="7 8">AM22-21LB</strain>
    </source>
</reference>
<dbReference type="CDD" id="cd01392">
    <property type="entry name" value="HTH_LacI"/>
    <property type="match status" value="1"/>
</dbReference>
<dbReference type="CDD" id="cd06291">
    <property type="entry name" value="PBP1_Qymf-like"/>
    <property type="match status" value="1"/>
</dbReference>
<dbReference type="RefSeq" id="WP_118772639.1">
    <property type="nucleotide sequence ID" value="NZ_QRID01000012.1"/>
</dbReference>
<dbReference type="PANTHER" id="PTHR30146:SF95">
    <property type="entry name" value="RIBOSE OPERON REPRESSOR"/>
    <property type="match status" value="1"/>
</dbReference>
<dbReference type="Pfam" id="PF00356">
    <property type="entry name" value="LacI"/>
    <property type="match status" value="1"/>
</dbReference>
<feature type="domain" description="HTH lacI-type" evidence="5">
    <location>
        <begin position="2"/>
        <end position="56"/>
    </location>
</feature>
<evidence type="ECO:0000259" key="6">
    <source>
        <dbReference type="PROSITE" id="PS50943"/>
    </source>
</evidence>
<evidence type="ECO:0000256" key="2">
    <source>
        <dbReference type="ARBA" id="ARBA00023015"/>
    </source>
</evidence>
<dbReference type="InterPro" id="IPR010982">
    <property type="entry name" value="Lambda_DNA-bd_dom_sf"/>
</dbReference>
<evidence type="ECO:0000256" key="1">
    <source>
        <dbReference type="ARBA" id="ARBA00022491"/>
    </source>
</evidence>
<dbReference type="SMART" id="SM00354">
    <property type="entry name" value="HTH_LACI"/>
    <property type="match status" value="1"/>
</dbReference>
<evidence type="ECO:0000259" key="5">
    <source>
        <dbReference type="PROSITE" id="PS50932"/>
    </source>
</evidence>
<evidence type="ECO:0000256" key="4">
    <source>
        <dbReference type="ARBA" id="ARBA00023163"/>
    </source>
</evidence>
<dbReference type="InterPro" id="IPR000843">
    <property type="entry name" value="HTH_LacI"/>
</dbReference>
<dbReference type="GO" id="GO:0003700">
    <property type="term" value="F:DNA-binding transcription factor activity"/>
    <property type="evidence" value="ECO:0007669"/>
    <property type="project" value="TreeGrafter"/>
</dbReference>